<evidence type="ECO:0000313" key="3">
    <source>
        <dbReference type="Proteomes" id="UP001152797"/>
    </source>
</evidence>
<dbReference type="EMBL" id="CAMXCT010001800">
    <property type="protein sequence ID" value="CAI3993181.1"/>
    <property type="molecule type" value="Genomic_DNA"/>
</dbReference>
<evidence type="ECO:0000313" key="1">
    <source>
        <dbReference type="EMBL" id="CAI3993181.1"/>
    </source>
</evidence>
<organism evidence="1">
    <name type="scientific">Cladocopium goreaui</name>
    <dbReference type="NCBI Taxonomy" id="2562237"/>
    <lineage>
        <taxon>Eukaryota</taxon>
        <taxon>Sar</taxon>
        <taxon>Alveolata</taxon>
        <taxon>Dinophyceae</taxon>
        <taxon>Suessiales</taxon>
        <taxon>Symbiodiniaceae</taxon>
        <taxon>Cladocopium</taxon>
    </lineage>
</organism>
<accession>A0A9P1CKN7</accession>
<sequence>MLPKLSPDDLKGFATAIGRSAQLLSLASLTPVVLRGRMTFASARARKPDGTTDASSTKESSIPCGFLSLLLLFGSEVVAGFRPLLWPAKDSGLVQAVEAIKK</sequence>
<dbReference type="AlphaFoldDB" id="A0A9P1CKN7"/>
<comment type="caution">
    <text evidence="1">The sequence shown here is derived from an EMBL/GenBank/DDBJ whole genome shotgun (WGS) entry which is preliminary data.</text>
</comment>
<gene>
    <name evidence="1" type="ORF">C1SCF055_LOCUS19955</name>
</gene>
<protein>
    <submittedName>
        <fullName evidence="1">Uncharacterized protein</fullName>
    </submittedName>
</protein>
<name>A0A9P1CKN7_9DINO</name>
<reference evidence="2" key="2">
    <citation type="submission" date="2024-04" db="EMBL/GenBank/DDBJ databases">
        <authorList>
            <person name="Chen Y."/>
            <person name="Shah S."/>
            <person name="Dougan E. K."/>
            <person name="Thang M."/>
            <person name="Chan C."/>
        </authorList>
    </citation>
    <scope>NUCLEOTIDE SEQUENCE [LARGE SCALE GENOMIC DNA]</scope>
</reference>
<keyword evidence="3" id="KW-1185">Reference proteome</keyword>
<dbReference type="EMBL" id="CAMXCT020001800">
    <property type="protein sequence ID" value="CAL1146556.1"/>
    <property type="molecule type" value="Genomic_DNA"/>
</dbReference>
<proteinExistence type="predicted"/>
<dbReference type="EMBL" id="CAMXCT030001800">
    <property type="protein sequence ID" value="CAL4780493.1"/>
    <property type="molecule type" value="Genomic_DNA"/>
</dbReference>
<feature type="non-terminal residue" evidence="1">
    <location>
        <position position="1"/>
    </location>
</feature>
<reference evidence="1" key="1">
    <citation type="submission" date="2022-10" db="EMBL/GenBank/DDBJ databases">
        <authorList>
            <person name="Chen Y."/>
            <person name="Dougan E. K."/>
            <person name="Chan C."/>
            <person name="Rhodes N."/>
            <person name="Thang M."/>
        </authorList>
    </citation>
    <scope>NUCLEOTIDE SEQUENCE</scope>
</reference>
<dbReference type="Proteomes" id="UP001152797">
    <property type="component" value="Unassembled WGS sequence"/>
</dbReference>
<evidence type="ECO:0000313" key="2">
    <source>
        <dbReference type="EMBL" id="CAL1146556.1"/>
    </source>
</evidence>